<keyword evidence="9" id="KW-0137">Centromere</keyword>
<keyword evidence="7" id="KW-0539">Nucleus</keyword>
<accession>A0A7J7C3H2</accession>
<dbReference type="EMBL" id="JAAARO010000021">
    <property type="protein sequence ID" value="KAF5728475.1"/>
    <property type="molecule type" value="Genomic_DNA"/>
</dbReference>
<comment type="subcellular location">
    <subcellularLocation>
        <location evidence="2">Chromosome</location>
        <location evidence="2">Centromere</location>
        <location evidence="2">Kinetochore</location>
    </subcellularLocation>
    <subcellularLocation>
        <location evidence="1">Nucleus</location>
    </subcellularLocation>
</comment>
<evidence type="ECO:0000256" key="4">
    <source>
        <dbReference type="ARBA" id="ARBA00022618"/>
    </source>
</evidence>
<evidence type="ECO:0000256" key="1">
    <source>
        <dbReference type="ARBA" id="ARBA00004123"/>
    </source>
</evidence>
<evidence type="ECO:0000313" key="10">
    <source>
        <dbReference type="EMBL" id="KAF5728475.1"/>
    </source>
</evidence>
<dbReference type="AlphaFoldDB" id="A0A7J7C3H2"/>
<evidence type="ECO:0000256" key="5">
    <source>
        <dbReference type="ARBA" id="ARBA00022776"/>
    </source>
</evidence>
<keyword evidence="5" id="KW-0498">Mitosis</keyword>
<dbReference type="GO" id="GO:0005634">
    <property type="term" value="C:nucleus"/>
    <property type="evidence" value="ECO:0007669"/>
    <property type="project" value="UniProtKB-SubCell"/>
</dbReference>
<dbReference type="GO" id="GO:0000444">
    <property type="term" value="C:MIS12/MIND type complex"/>
    <property type="evidence" value="ECO:0007669"/>
    <property type="project" value="InterPro"/>
</dbReference>
<keyword evidence="3" id="KW-0158">Chromosome</keyword>
<dbReference type="FunCoup" id="A0A7J7C3H2">
    <property type="interactions" value="1064"/>
</dbReference>
<proteinExistence type="predicted"/>
<keyword evidence="6" id="KW-0995">Kinetochore</keyword>
<name>A0A7J7C3H2_TRIWF</name>
<organism evidence="10 11">
    <name type="scientific">Tripterygium wilfordii</name>
    <name type="common">Thunder God vine</name>
    <dbReference type="NCBI Taxonomy" id="458696"/>
    <lineage>
        <taxon>Eukaryota</taxon>
        <taxon>Viridiplantae</taxon>
        <taxon>Streptophyta</taxon>
        <taxon>Embryophyta</taxon>
        <taxon>Tracheophyta</taxon>
        <taxon>Spermatophyta</taxon>
        <taxon>Magnoliopsida</taxon>
        <taxon>eudicotyledons</taxon>
        <taxon>Gunneridae</taxon>
        <taxon>Pentapetalae</taxon>
        <taxon>rosids</taxon>
        <taxon>fabids</taxon>
        <taxon>Celastrales</taxon>
        <taxon>Celastraceae</taxon>
        <taxon>Tripterygium</taxon>
    </lineage>
</organism>
<comment type="caution">
    <text evidence="10">The sequence shown here is derived from an EMBL/GenBank/DDBJ whole genome shotgun (WGS) entry which is preliminary data.</text>
</comment>
<dbReference type="OrthoDB" id="506494at2759"/>
<keyword evidence="8" id="KW-0131">Cell cycle</keyword>
<evidence type="ECO:0000256" key="2">
    <source>
        <dbReference type="ARBA" id="ARBA00004629"/>
    </source>
</evidence>
<dbReference type="Pfam" id="PF03980">
    <property type="entry name" value="Nnf1"/>
    <property type="match status" value="1"/>
</dbReference>
<dbReference type="GO" id="GO:0007059">
    <property type="term" value="P:chromosome segregation"/>
    <property type="evidence" value="ECO:0007669"/>
    <property type="project" value="TreeGrafter"/>
</dbReference>
<protein>
    <submittedName>
        <fullName evidence="10">Uncharacterized protein</fullName>
    </submittedName>
</protein>
<reference evidence="10 11" key="1">
    <citation type="journal article" date="2020" name="Nat. Commun.">
        <title>Genome of Tripterygium wilfordii and identification of cytochrome P450 involved in triptolide biosynthesis.</title>
        <authorList>
            <person name="Tu L."/>
            <person name="Su P."/>
            <person name="Zhang Z."/>
            <person name="Gao L."/>
            <person name="Wang J."/>
            <person name="Hu T."/>
            <person name="Zhou J."/>
            <person name="Zhang Y."/>
            <person name="Zhao Y."/>
            <person name="Liu Y."/>
            <person name="Song Y."/>
            <person name="Tong Y."/>
            <person name="Lu Y."/>
            <person name="Yang J."/>
            <person name="Xu C."/>
            <person name="Jia M."/>
            <person name="Peters R.J."/>
            <person name="Huang L."/>
            <person name="Gao W."/>
        </authorList>
    </citation>
    <scope>NUCLEOTIDE SEQUENCE [LARGE SCALE GENOMIC DNA]</scope>
    <source>
        <strain evidence="11">cv. XIE 37</strain>
        <tissue evidence="10">Leaf</tissue>
    </source>
</reference>
<evidence type="ECO:0000256" key="8">
    <source>
        <dbReference type="ARBA" id="ARBA00023306"/>
    </source>
</evidence>
<evidence type="ECO:0000256" key="9">
    <source>
        <dbReference type="ARBA" id="ARBA00023328"/>
    </source>
</evidence>
<evidence type="ECO:0000256" key="6">
    <source>
        <dbReference type="ARBA" id="ARBA00022838"/>
    </source>
</evidence>
<keyword evidence="4" id="KW-0132">Cell division</keyword>
<gene>
    <name evidence="10" type="ORF">HS088_TW21G00622</name>
</gene>
<evidence type="ECO:0000256" key="3">
    <source>
        <dbReference type="ARBA" id="ARBA00022454"/>
    </source>
</evidence>
<sequence>MMEKNGSTFVGSRQSDLKKSFKLALRSLLTTCSKEEFGKVFSRFTIAEQECLHRLFVQVITSLHESMEEEFESLFLETQVGPALNTVEQLVEKQALDPLFSEKTNFIDVARDLSMAKKNEIHYLESMLNRAMEQKRIIEAQIIELKNGRNDVPKAVDIEKLRSAVASYGTCCNGIQGP</sequence>
<dbReference type="InParanoid" id="A0A7J7C3H2"/>
<dbReference type="PANTHER" id="PTHR15459">
    <property type="entry name" value="POLYAMINE-MODULATED FACTOR 1"/>
    <property type="match status" value="1"/>
</dbReference>
<evidence type="ECO:0000313" key="11">
    <source>
        <dbReference type="Proteomes" id="UP000593562"/>
    </source>
</evidence>
<dbReference type="PANTHER" id="PTHR15459:SF3">
    <property type="entry name" value="POLYAMINE-MODULATED FACTOR 1"/>
    <property type="match status" value="1"/>
</dbReference>
<evidence type="ECO:0000256" key="7">
    <source>
        <dbReference type="ARBA" id="ARBA00023242"/>
    </source>
</evidence>
<dbReference type="Proteomes" id="UP000593562">
    <property type="component" value="Unassembled WGS sequence"/>
</dbReference>
<dbReference type="InterPro" id="IPR007128">
    <property type="entry name" value="PMF1/Nnf1"/>
</dbReference>
<dbReference type="GO" id="GO:0051301">
    <property type="term" value="P:cell division"/>
    <property type="evidence" value="ECO:0007669"/>
    <property type="project" value="UniProtKB-KW"/>
</dbReference>
<keyword evidence="11" id="KW-1185">Reference proteome</keyword>